<dbReference type="InterPro" id="IPR045162">
    <property type="entry name" value="Vps15-like"/>
</dbReference>
<dbReference type="AlphaFoldDB" id="A0A1I7ZNP5"/>
<dbReference type="GO" id="GO:0016236">
    <property type="term" value="P:macroautophagy"/>
    <property type="evidence" value="ECO:0007669"/>
    <property type="project" value="InterPro"/>
</dbReference>
<name>A0A1I7ZNP5_9BILA</name>
<dbReference type="GO" id="GO:0045324">
    <property type="term" value="P:late endosome to vacuole transport"/>
    <property type="evidence" value="ECO:0007669"/>
    <property type="project" value="InterPro"/>
</dbReference>
<dbReference type="Proteomes" id="UP000095287">
    <property type="component" value="Unplaced"/>
</dbReference>
<dbReference type="GO" id="GO:0034272">
    <property type="term" value="C:phosphatidylinositol 3-kinase complex, class III, type II"/>
    <property type="evidence" value="ECO:0007669"/>
    <property type="project" value="TreeGrafter"/>
</dbReference>
<reference evidence="2" key="1">
    <citation type="submission" date="2016-11" db="UniProtKB">
        <authorList>
            <consortium name="WormBaseParasite"/>
        </authorList>
    </citation>
    <scope>IDENTIFICATION</scope>
</reference>
<evidence type="ECO:0000313" key="1">
    <source>
        <dbReference type="Proteomes" id="UP000095287"/>
    </source>
</evidence>
<dbReference type="PANTHER" id="PTHR17583:SF0">
    <property type="entry name" value="PHOSPHOINOSITIDE 3-KINASE REGULATORY SUBUNIT 4"/>
    <property type="match status" value="1"/>
</dbReference>
<dbReference type="WBParaSite" id="L893_g28385.t1">
    <property type="protein sequence ID" value="L893_g28385.t1"/>
    <property type="gene ID" value="L893_g28385"/>
</dbReference>
<dbReference type="GO" id="GO:0034271">
    <property type="term" value="C:phosphatidylinositol 3-kinase complex, class III, type I"/>
    <property type="evidence" value="ECO:0007669"/>
    <property type="project" value="TreeGrafter"/>
</dbReference>
<dbReference type="GO" id="GO:0006623">
    <property type="term" value="P:protein targeting to vacuole"/>
    <property type="evidence" value="ECO:0007669"/>
    <property type="project" value="TreeGrafter"/>
</dbReference>
<dbReference type="GO" id="GO:0004674">
    <property type="term" value="F:protein serine/threonine kinase activity"/>
    <property type="evidence" value="ECO:0007669"/>
    <property type="project" value="InterPro"/>
</dbReference>
<dbReference type="GO" id="GO:0005770">
    <property type="term" value="C:late endosome"/>
    <property type="evidence" value="ECO:0007669"/>
    <property type="project" value="TreeGrafter"/>
</dbReference>
<dbReference type="GO" id="GO:0071561">
    <property type="term" value="C:nucleus-vacuole junction"/>
    <property type="evidence" value="ECO:0007669"/>
    <property type="project" value="TreeGrafter"/>
</dbReference>
<evidence type="ECO:0000313" key="2">
    <source>
        <dbReference type="WBParaSite" id="L893_g28385.t1"/>
    </source>
</evidence>
<dbReference type="PANTHER" id="PTHR17583">
    <property type="entry name" value="PHOSPHOINOSITIDE 3-KINASE REGULATORY SUBUNIT 4"/>
    <property type="match status" value="1"/>
</dbReference>
<proteinExistence type="predicted"/>
<organism evidence="1 2">
    <name type="scientific">Steinernema glaseri</name>
    <dbReference type="NCBI Taxonomy" id="37863"/>
    <lineage>
        <taxon>Eukaryota</taxon>
        <taxon>Metazoa</taxon>
        <taxon>Ecdysozoa</taxon>
        <taxon>Nematoda</taxon>
        <taxon>Chromadorea</taxon>
        <taxon>Rhabditida</taxon>
        <taxon>Tylenchina</taxon>
        <taxon>Panagrolaimomorpha</taxon>
        <taxon>Strongyloidoidea</taxon>
        <taxon>Steinernematidae</taxon>
        <taxon>Steinernema</taxon>
    </lineage>
</organism>
<keyword evidence="1" id="KW-1185">Reference proteome</keyword>
<protein>
    <submittedName>
        <fullName evidence="2">Protein kinase domain-containing protein</fullName>
    </submittedName>
</protein>
<accession>A0A1I7ZNP5</accession>
<sequence>MGNSLSTAIPTQILPVEAYIADVPELRFVMNLGSTRFMKVARADHFENGPMVLKVFVLSDQSFSIEPYREQILKLRIRLQACPNCCPFNRVYNEHSSIPNRLGEAMGRLPAA</sequence>